<dbReference type="InterPro" id="IPR052998">
    <property type="entry name" value="Hetero-Diels-Alderase-like"/>
</dbReference>
<sequence length="307" mass="31437">MFQSTTTLLGRLSLILAASTQGFAAAAAAFLNSRQAAPTEIARQASLENIAVRPNGQLLVTNMNSPNLYAVDPVTKKVSTAVAVSGASGMSGIGEIAPDVFVVIGGSPQGTAVHKIDFTSGTTAQATLIKKIADAKNMNGLAVFNNDTVLLADAGKGNVVKLTVSTGESSVAISDPTMAPSGPIGFGIDGLKYDSSTGTVWYTNIFKNSFHKVSVDTASKPTGAVSTLWSNLMGDDLCFGNNGKLYITTNSGANQVVEFDAAGSASTKPVVVAKLNAPTACAAGRGETDKNVVYVTNGQGVYAFTVK</sequence>
<feature type="signal peptide" evidence="1">
    <location>
        <begin position="1"/>
        <end position="17"/>
    </location>
</feature>
<dbReference type="Gene3D" id="2.120.10.30">
    <property type="entry name" value="TolB, C-terminal domain"/>
    <property type="match status" value="1"/>
</dbReference>
<proteinExistence type="predicted"/>
<evidence type="ECO:0000313" key="3">
    <source>
        <dbReference type="Proteomes" id="UP000094444"/>
    </source>
</evidence>
<dbReference type="SUPFAM" id="SSF63829">
    <property type="entry name" value="Calcium-dependent phosphotriesterase"/>
    <property type="match status" value="1"/>
</dbReference>
<dbReference type="AlphaFoldDB" id="A0A2P5I169"/>
<evidence type="ECO:0000256" key="1">
    <source>
        <dbReference type="SAM" id="SignalP"/>
    </source>
</evidence>
<keyword evidence="1" id="KW-0732">Signal</keyword>
<accession>A0A2P5I169</accession>
<organism evidence="2 3">
    <name type="scientific">Diaporthe helianthi</name>
    <dbReference type="NCBI Taxonomy" id="158607"/>
    <lineage>
        <taxon>Eukaryota</taxon>
        <taxon>Fungi</taxon>
        <taxon>Dikarya</taxon>
        <taxon>Ascomycota</taxon>
        <taxon>Pezizomycotina</taxon>
        <taxon>Sordariomycetes</taxon>
        <taxon>Sordariomycetidae</taxon>
        <taxon>Diaporthales</taxon>
        <taxon>Diaporthaceae</taxon>
        <taxon>Diaporthe</taxon>
    </lineage>
</organism>
<protein>
    <recommendedName>
        <fullName evidence="4">SMP-30/Gluconolactonase/LRE-like region domain-containing protein</fullName>
    </recommendedName>
</protein>
<dbReference type="STRING" id="158607.A0A2P5I169"/>
<evidence type="ECO:0008006" key="4">
    <source>
        <dbReference type="Google" id="ProtNLM"/>
    </source>
</evidence>
<dbReference type="InParanoid" id="A0A2P5I169"/>
<feature type="chain" id="PRO_5015188890" description="SMP-30/Gluconolactonase/LRE-like region domain-containing protein" evidence="1">
    <location>
        <begin position="18"/>
        <end position="307"/>
    </location>
</feature>
<name>A0A2P5I169_DIAHE</name>
<dbReference type="Proteomes" id="UP000094444">
    <property type="component" value="Unassembled WGS sequence"/>
</dbReference>
<dbReference type="PANTHER" id="PTHR42060">
    <property type="entry name" value="NHL REPEAT-CONTAINING PROTEIN-RELATED"/>
    <property type="match status" value="1"/>
</dbReference>
<reference evidence="2" key="1">
    <citation type="submission" date="2017-09" db="EMBL/GenBank/DDBJ databases">
        <title>Polyketide synthases of a Diaporthe helianthi virulent isolate.</title>
        <authorList>
            <person name="Baroncelli R."/>
        </authorList>
    </citation>
    <scope>NUCLEOTIDE SEQUENCE [LARGE SCALE GENOMIC DNA]</scope>
    <source>
        <strain evidence="2">7/96</strain>
    </source>
</reference>
<dbReference type="InterPro" id="IPR011042">
    <property type="entry name" value="6-blade_b-propeller_TolB-like"/>
</dbReference>
<evidence type="ECO:0000313" key="2">
    <source>
        <dbReference type="EMBL" id="POS76275.1"/>
    </source>
</evidence>
<dbReference type="PANTHER" id="PTHR42060:SF1">
    <property type="entry name" value="NHL REPEAT-CONTAINING PROTEIN"/>
    <property type="match status" value="1"/>
</dbReference>
<gene>
    <name evidence="2" type="ORF">DHEL01_v205329</name>
</gene>
<dbReference type="OrthoDB" id="5233393at2759"/>
<keyword evidence="3" id="KW-1185">Reference proteome</keyword>
<dbReference type="EMBL" id="MAVT02000387">
    <property type="protein sequence ID" value="POS76275.1"/>
    <property type="molecule type" value="Genomic_DNA"/>
</dbReference>
<comment type="caution">
    <text evidence="2">The sequence shown here is derived from an EMBL/GenBank/DDBJ whole genome shotgun (WGS) entry which is preliminary data.</text>
</comment>